<protein>
    <recommendedName>
        <fullName evidence="2">histidine kinase</fullName>
        <ecNumber evidence="2">2.7.13.3</ecNumber>
    </recommendedName>
</protein>
<feature type="modified residue" description="4-aspartylphosphate" evidence="6">
    <location>
        <position position="525"/>
    </location>
</feature>
<evidence type="ECO:0000259" key="9">
    <source>
        <dbReference type="PROSITE" id="PS50112"/>
    </source>
</evidence>
<feature type="domain" description="PAC" evidence="10">
    <location>
        <begin position="175"/>
        <end position="229"/>
    </location>
</feature>
<keyword evidence="12" id="KW-1185">Reference proteome</keyword>
<keyword evidence="3 6" id="KW-0597">Phosphoprotein</keyword>
<dbReference type="InterPro" id="IPR036890">
    <property type="entry name" value="HATPase_C_sf"/>
</dbReference>
<name>A0A1Y6B9S0_9BACT</name>
<evidence type="ECO:0000256" key="6">
    <source>
        <dbReference type="PROSITE-ProRule" id="PRU00169"/>
    </source>
</evidence>
<dbReference type="InterPro" id="IPR005467">
    <property type="entry name" value="His_kinase_dom"/>
</dbReference>
<dbReference type="PROSITE" id="PS50109">
    <property type="entry name" value="HIS_KIN"/>
    <property type="match status" value="1"/>
</dbReference>
<dbReference type="SMART" id="SM00448">
    <property type="entry name" value="REC"/>
    <property type="match status" value="1"/>
</dbReference>
<dbReference type="Gene3D" id="3.30.450.20">
    <property type="entry name" value="PAS domain"/>
    <property type="match status" value="1"/>
</dbReference>
<dbReference type="InterPro" id="IPR035965">
    <property type="entry name" value="PAS-like_dom_sf"/>
</dbReference>
<dbReference type="CDD" id="cd00082">
    <property type="entry name" value="HisKA"/>
    <property type="match status" value="1"/>
</dbReference>
<dbReference type="InterPro" id="IPR013767">
    <property type="entry name" value="PAS_fold"/>
</dbReference>
<dbReference type="SUPFAM" id="SSF52172">
    <property type="entry name" value="CheY-like"/>
    <property type="match status" value="1"/>
</dbReference>
<dbReference type="SMART" id="SM00387">
    <property type="entry name" value="HATPase_c"/>
    <property type="match status" value="1"/>
</dbReference>
<dbReference type="CDD" id="cd16922">
    <property type="entry name" value="HATPase_EvgS-ArcB-TorS-like"/>
    <property type="match status" value="1"/>
</dbReference>
<dbReference type="InterPro" id="IPR001789">
    <property type="entry name" value="Sig_transdc_resp-reg_receiver"/>
</dbReference>
<dbReference type="PRINTS" id="PR00344">
    <property type="entry name" value="BCTRLSENSOR"/>
</dbReference>
<dbReference type="CDD" id="cd00130">
    <property type="entry name" value="PAS"/>
    <property type="match status" value="1"/>
</dbReference>
<organism evidence="11 12">
    <name type="scientific">Pseudobacteriovorax antillogorgiicola</name>
    <dbReference type="NCBI Taxonomy" id="1513793"/>
    <lineage>
        <taxon>Bacteria</taxon>
        <taxon>Pseudomonadati</taxon>
        <taxon>Bdellovibrionota</taxon>
        <taxon>Oligoflexia</taxon>
        <taxon>Oligoflexales</taxon>
        <taxon>Pseudobacteriovoracaceae</taxon>
        <taxon>Pseudobacteriovorax</taxon>
    </lineage>
</organism>
<feature type="domain" description="Response regulatory" evidence="8">
    <location>
        <begin position="476"/>
        <end position="588"/>
    </location>
</feature>
<evidence type="ECO:0000313" key="12">
    <source>
        <dbReference type="Proteomes" id="UP000192907"/>
    </source>
</evidence>
<dbReference type="Gene3D" id="1.10.287.130">
    <property type="match status" value="1"/>
</dbReference>
<dbReference type="PROSITE" id="PS50112">
    <property type="entry name" value="PAS"/>
    <property type="match status" value="1"/>
</dbReference>
<dbReference type="SMART" id="SM00091">
    <property type="entry name" value="PAS"/>
    <property type="match status" value="1"/>
</dbReference>
<dbReference type="InterPro" id="IPR003661">
    <property type="entry name" value="HisK_dim/P_dom"/>
</dbReference>
<dbReference type="FunFam" id="3.30.565.10:FF:000006">
    <property type="entry name" value="Sensor histidine kinase WalK"/>
    <property type="match status" value="1"/>
</dbReference>
<dbReference type="InterPro" id="IPR000014">
    <property type="entry name" value="PAS"/>
</dbReference>
<dbReference type="GO" id="GO:0006355">
    <property type="term" value="P:regulation of DNA-templated transcription"/>
    <property type="evidence" value="ECO:0007669"/>
    <property type="project" value="InterPro"/>
</dbReference>
<dbReference type="GO" id="GO:0000155">
    <property type="term" value="F:phosphorelay sensor kinase activity"/>
    <property type="evidence" value="ECO:0007669"/>
    <property type="project" value="InterPro"/>
</dbReference>
<dbReference type="RefSeq" id="WP_132316183.1">
    <property type="nucleotide sequence ID" value="NZ_FWZT01000003.1"/>
</dbReference>
<evidence type="ECO:0000256" key="2">
    <source>
        <dbReference type="ARBA" id="ARBA00012438"/>
    </source>
</evidence>
<dbReference type="InterPro" id="IPR011006">
    <property type="entry name" value="CheY-like_superfamily"/>
</dbReference>
<gene>
    <name evidence="11" type="ORF">SAMN06296036_103106</name>
</gene>
<dbReference type="OrthoDB" id="5288936at2"/>
<dbReference type="NCBIfam" id="TIGR00229">
    <property type="entry name" value="sensory_box"/>
    <property type="match status" value="1"/>
</dbReference>
<dbReference type="AlphaFoldDB" id="A0A1Y6B9S0"/>
<evidence type="ECO:0000259" key="7">
    <source>
        <dbReference type="PROSITE" id="PS50109"/>
    </source>
</evidence>
<dbReference type="SMART" id="SM00388">
    <property type="entry name" value="HisKA"/>
    <property type="match status" value="1"/>
</dbReference>
<dbReference type="SUPFAM" id="SSF55785">
    <property type="entry name" value="PYP-like sensor domain (PAS domain)"/>
    <property type="match status" value="1"/>
</dbReference>
<dbReference type="EMBL" id="FWZT01000003">
    <property type="protein sequence ID" value="SMF00504.1"/>
    <property type="molecule type" value="Genomic_DNA"/>
</dbReference>
<dbReference type="InterPro" id="IPR036097">
    <property type="entry name" value="HisK_dim/P_sf"/>
</dbReference>
<dbReference type="Proteomes" id="UP000192907">
    <property type="component" value="Unassembled WGS sequence"/>
</dbReference>
<evidence type="ECO:0000256" key="5">
    <source>
        <dbReference type="ARBA" id="ARBA00022777"/>
    </source>
</evidence>
<keyword evidence="5" id="KW-0418">Kinase</keyword>
<feature type="domain" description="Histidine kinase" evidence="7">
    <location>
        <begin position="247"/>
        <end position="466"/>
    </location>
</feature>
<dbReference type="SUPFAM" id="SSF47384">
    <property type="entry name" value="Homodimeric domain of signal transducing histidine kinase"/>
    <property type="match status" value="1"/>
</dbReference>
<dbReference type="InterPro" id="IPR004358">
    <property type="entry name" value="Sig_transdc_His_kin-like_C"/>
</dbReference>
<comment type="catalytic activity">
    <reaction evidence="1">
        <text>ATP + protein L-histidine = ADP + protein N-phospho-L-histidine.</text>
        <dbReference type="EC" id="2.7.13.3"/>
    </reaction>
</comment>
<dbReference type="Pfam" id="PF00072">
    <property type="entry name" value="Response_reg"/>
    <property type="match status" value="1"/>
</dbReference>
<evidence type="ECO:0000256" key="3">
    <source>
        <dbReference type="ARBA" id="ARBA00022553"/>
    </source>
</evidence>
<dbReference type="SUPFAM" id="SSF55874">
    <property type="entry name" value="ATPase domain of HSP90 chaperone/DNA topoisomerase II/histidine kinase"/>
    <property type="match status" value="1"/>
</dbReference>
<dbReference type="Pfam" id="PF00989">
    <property type="entry name" value="PAS"/>
    <property type="match status" value="1"/>
</dbReference>
<dbReference type="PROSITE" id="PS50113">
    <property type="entry name" value="PAC"/>
    <property type="match status" value="1"/>
</dbReference>
<reference evidence="12" key="1">
    <citation type="submission" date="2017-04" db="EMBL/GenBank/DDBJ databases">
        <authorList>
            <person name="Varghese N."/>
            <person name="Submissions S."/>
        </authorList>
    </citation>
    <scope>NUCLEOTIDE SEQUENCE [LARGE SCALE GENOMIC DNA]</scope>
    <source>
        <strain evidence="12">RKEM611</strain>
    </source>
</reference>
<sequence length="593" mass="66382">MSELSFAKRLIDHTEIPSAIVDRVTLSLICCNQNFQEFVSRRNLPLKFGRLDRTRLGWREHPEIKLTEHKGNGFCLIQLDVQLKEELEQAQRQIKLDQMIEEAYKIQLENHDFLHKVFNTVATTLIVVSTEGHIVHINRHAEKLLGWDAANCLGLSFFDVIEDSNGIPQTFDSFKSLESTEIDFAVGNSRVTMLVFTNPFYTKSGNLSGFVCSASDITRLKQVTEELIEARDRAQVASRAKSVFLSNMSHELRTPLNAIIGYAELAEEDILDGEFDGLNEAINVMKKSGYYLLELVNGVLDLAKIEDGRAEVNATDFSLEGLAKQIQTMVEPLAIKKSNRFQISLSGDQPQIWSDQQKLKQVLINLIGNACKFTENGVIELCISEESDGVRFAVRDTGRGIPPEKKKLVFERFGQAHDVNSQKLAGTGLGLTISQSLVKLLGSQGIELKSELGKGSEFSFLIPRVKMTDEAMDAFKVLIVDDEAAIREYLIDCIGDGSIKYFEAENGDQGLSLFMTKKPDLVLTDLHLPHKSGIEFIEEISPTETPIYVISGTSIDSLKDKCQQLSVKGFIEKPFSPDEIRDIVRDLRSRDVA</sequence>
<dbReference type="PANTHER" id="PTHR43047">
    <property type="entry name" value="TWO-COMPONENT HISTIDINE PROTEIN KINASE"/>
    <property type="match status" value="1"/>
</dbReference>
<feature type="domain" description="PAS" evidence="9">
    <location>
        <begin position="110"/>
        <end position="165"/>
    </location>
</feature>
<dbReference type="Pfam" id="PF00512">
    <property type="entry name" value="HisKA"/>
    <property type="match status" value="1"/>
</dbReference>
<evidence type="ECO:0000256" key="1">
    <source>
        <dbReference type="ARBA" id="ARBA00000085"/>
    </source>
</evidence>
<evidence type="ECO:0000259" key="8">
    <source>
        <dbReference type="PROSITE" id="PS50110"/>
    </source>
</evidence>
<dbReference type="STRING" id="1513793.SAMN06296036_103106"/>
<dbReference type="InterPro" id="IPR000700">
    <property type="entry name" value="PAS-assoc_C"/>
</dbReference>
<dbReference type="Pfam" id="PF02518">
    <property type="entry name" value="HATPase_c"/>
    <property type="match status" value="1"/>
</dbReference>
<accession>A0A1Y6B9S0</accession>
<dbReference type="EC" id="2.7.13.3" evidence="2"/>
<evidence type="ECO:0000259" key="10">
    <source>
        <dbReference type="PROSITE" id="PS50113"/>
    </source>
</evidence>
<dbReference type="InterPro" id="IPR003594">
    <property type="entry name" value="HATPase_dom"/>
</dbReference>
<proteinExistence type="predicted"/>
<evidence type="ECO:0000256" key="4">
    <source>
        <dbReference type="ARBA" id="ARBA00022679"/>
    </source>
</evidence>
<evidence type="ECO:0000313" key="11">
    <source>
        <dbReference type="EMBL" id="SMF00504.1"/>
    </source>
</evidence>
<keyword evidence="4" id="KW-0808">Transferase</keyword>
<dbReference type="Gene3D" id="3.40.50.2300">
    <property type="match status" value="1"/>
</dbReference>
<dbReference type="Gene3D" id="3.30.565.10">
    <property type="entry name" value="Histidine kinase-like ATPase, C-terminal domain"/>
    <property type="match status" value="1"/>
</dbReference>
<dbReference type="PROSITE" id="PS50110">
    <property type="entry name" value="RESPONSE_REGULATORY"/>
    <property type="match status" value="1"/>
</dbReference>